<feature type="domain" description="DNA helicase Pif1-like DEAD-box helicase" evidence="2">
    <location>
        <begin position="196"/>
        <end position="268"/>
    </location>
</feature>
<keyword evidence="1 3" id="KW-0347">Helicase</keyword>
<dbReference type="Gene3D" id="3.40.50.300">
    <property type="entry name" value="P-loop containing nucleotide triphosphate hydrolases"/>
    <property type="match status" value="1"/>
</dbReference>
<accession>A0ABQ4X786</accession>
<comment type="catalytic activity">
    <reaction evidence="1">
        <text>ATP + H2O = ADP + phosphate + H(+)</text>
        <dbReference type="Rhea" id="RHEA:13065"/>
        <dbReference type="ChEBI" id="CHEBI:15377"/>
        <dbReference type="ChEBI" id="CHEBI:15378"/>
        <dbReference type="ChEBI" id="CHEBI:30616"/>
        <dbReference type="ChEBI" id="CHEBI:43474"/>
        <dbReference type="ChEBI" id="CHEBI:456216"/>
        <dbReference type="EC" id="5.6.2.3"/>
    </reaction>
</comment>
<evidence type="ECO:0000256" key="1">
    <source>
        <dbReference type="RuleBase" id="RU363044"/>
    </source>
</evidence>
<protein>
    <recommendedName>
        <fullName evidence="1">ATP-dependent DNA helicase</fullName>
        <ecNumber evidence="1">5.6.2.3</ecNumber>
    </recommendedName>
</protein>
<dbReference type="GO" id="GO:0004386">
    <property type="term" value="F:helicase activity"/>
    <property type="evidence" value="ECO:0007669"/>
    <property type="project" value="UniProtKB-KW"/>
</dbReference>
<proteinExistence type="inferred from homology"/>
<keyword evidence="1" id="KW-0547">Nucleotide-binding</keyword>
<sequence>MGNEDLRTIPEKESDEFIKSSVEDLVLIPRESEDTSDSDKECDLPFCDNSVTFSNPLFDAMMILPLVMRDHDPSSLKDEPDNDDLKSMVKIFDPGIHEKIILQHRTKYWKEMTHDIPGRVSEMIHIPNYHLNDRNLQGYILYEIHIILNNCGKSLQHFGLPPPPQGLLDMLAKLLIEERNYNQQELMQERDESVSKLNGEQRKMHDPIINANATNQQELIFIYGHGGTGNTVLWKTIISTLHSEGKIVLAVASSGIASLLLSSGRTTHFSTDRSLKDILTVSHSLFGGKSVLLGRDFQQTLPVKKGASKMEVITSCISESQLWPHFRFFTLKENMRLSRPNISADERNLINSFASWLLDISDEKTSQPDQQDPENTSWIDISLNY</sequence>
<evidence type="ECO:0000259" key="2">
    <source>
        <dbReference type="Pfam" id="PF05970"/>
    </source>
</evidence>
<dbReference type="PANTHER" id="PTHR10492">
    <property type="match status" value="1"/>
</dbReference>
<keyword evidence="1" id="KW-0234">DNA repair</keyword>
<dbReference type="Pfam" id="PF05970">
    <property type="entry name" value="PIF1"/>
    <property type="match status" value="2"/>
</dbReference>
<keyword evidence="1" id="KW-0067">ATP-binding</keyword>
<organism evidence="3 4">
    <name type="scientific">Tanacetum coccineum</name>
    <dbReference type="NCBI Taxonomy" id="301880"/>
    <lineage>
        <taxon>Eukaryota</taxon>
        <taxon>Viridiplantae</taxon>
        <taxon>Streptophyta</taxon>
        <taxon>Embryophyta</taxon>
        <taxon>Tracheophyta</taxon>
        <taxon>Spermatophyta</taxon>
        <taxon>Magnoliopsida</taxon>
        <taxon>eudicotyledons</taxon>
        <taxon>Gunneridae</taxon>
        <taxon>Pentapetalae</taxon>
        <taxon>asterids</taxon>
        <taxon>campanulids</taxon>
        <taxon>Asterales</taxon>
        <taxon>Asteraceae</taxon>
        <taxon>Asteroideae</taxon>
        <taxon>Anthemideae</taxon>
        <taxon>Anthemidinae</taxon>
        <taxon>Tanacetum</taxon>
    </lineage>
</organism>
<dbReference type="PANTHER" id="PTHR10492:SF96">
    <property type="entry name" value="ATP-DEPENDENT DNA HELICASE"/>
    <property type="match status" value="1"/>
</dbReference>
<keyword evidence="1" id="KW-0233">DNA recombination</keyword>
<comment type="similarity">
    <text evidence="1">Belongs to the helicase family.</text>
</comment>
<comment type="caution">
    <text evidence="3">The sequence shown here is derived from an EMBL/GenBank/DDBJ whole genome shotgun (WGS) entry which is preliminary data.</text>
</comment>
<gene>
    <name evidence="3" type="ORF">Tco_0655873</name>
</gene>
<comment type="cofactor">
    <cofactor evidence="1">
        <name>Mg(2+)</name>
        <dbReference type="ChEBI" id="CHEBI:18420"/>
    </cofactor>
</comment>
<evidence type="ECO:0000313" key="3">
    <source>
        <dbReference type="EMBL" id="GJS61089.1"/>
    </source>
</evidence>
<keyword evidence="4" id="KW-1185">Reference proteome</keyword>
<reference evidence="3" key="2">
    <citation type="submission" date="2022-01" db="EMBL/GenBank/DDBJ databases">
        <authorList>
            <person name="Yamashiro T."/>
            <person name="Shiraishi A."/>
            <person name="Satake H."/>
            <person name="Nakayama K."/>
        </authorList>
    </citation>
    <scope>NUCLEOTIDE SEQUENCE</scope>
</reference>
<dbReference type="Proteomes" id="UP001151760">
    <property type="component" value="Unassembled WGS sequence"/>
</dbReference>
<feature type="domain" description="DNA helicase Pif1-like DEAD-box helicase" evidence="2">
    <location>
        <begin position="272"/>
        <end position="370"/>
    </location>
</feature>
<dbReference type="InterPro" id="IPR027417">
    <property type="entry name" value="P-loop_NTPase"/>
</dbReference>
<reference evidence="3" key="1">
    <citation type="journal article" date="2022" name="Int. J. Mol. Sci.">
        <title>Draft Genome of Tanacetum Coccineum: Genomic Comparison of Closely Related Tanacetum-Family Plants.</title>
        <authorList>
            <person name="Yamashiro T."/>
            <person name="Shiraishi A."/>
            <person name="Nakayama K."/>
            <person name="Satake H."/>
        </authorList>
    </citation>
    <scope>NUCLEOTIDE SEQUENCE</scope>
</reference>
<name>A0ABQ4X786_9ASTR</name>
<dbReference type="EMBL" id="BQNB010009265">
    <property type="protein sequence ID" value="GJS61089.1"/>
    <property type="molecule type" value="Genomic_DNA"/>
</dbReference>
<dbReference type="InterPro" id="IPR010285">
    <property type="entry name" value="DNA_helicase_pif1-like_DEAD"/>
</dbReference>
<evidence type="ECO:0000313" key="4">
    <source>
        <dbReference type="Proteomes" id="UP001151760"/>
    </source>
</evidence>
<dbReference type="SUPFAM" id="SSF52540">
    <property type="entry name" value="P-loop containing nucleoside triphosphate hydrolases"/>
    <property type="match status" value="1"/>
</dbReference>
<keyword evidence="1" id="KW-0378">Hydrolase</keyword>
<keyword evidence="1" id="KW-0227">DNA damage</keyword>
<dbReference type="EC" id="5.6.2.3" evidence="1"/>